<keyword evidence="2" id="KW-1185">Reference proteome</keyword>
<dbReference type="AlphaFoldDB" id="A0AAW9SMH7"/>
<gene>
    <name evidence="1" type="ORF">AAG747_28865</name>
</gene>
<evidence type="ECO:0000313" key="2">
    <source>
        <dbReference type="Proteomes" id="UP001403385"/>
    </source>
</evidence>
<name>A0AAW9SMH7_9BACT</name>
<accession>A0AAW9SMH7</accession>
<dbReference type="RefSeq" id="WP_346824739.1">
    <property type="nucleotide sequence ID" value="NZ_JBDKWZ010000031.1"/>
</dbReference>
<evidence type="ECO:0000313" key="1">
    <source>
        <dbReference type="EMBL" id="MEN7551961.1"/>
    </source>
</evidence>
<sequence>MRTIAKQYMAYPHMRVSGMTTWLYLDQGIPKTVSLDGYPGDHSRTVYFQDIKRDSSQYDGKGRATDNAFTERLWRNIKYKKTLSQPSKRRIGFIPISE</sequence>
<comment type="caution">
    <text evidence="1">The sequence shown here is derived from an EMBL/GenBank/DDBJ whole genome shotgun (WGS) entry which is preliminary data.</text>
</comment>
<dbReference type="EMBL" id="JBDKWZ010000031">
    <property type="protein sequence ID" value="MEN7551961.1"/>
    <property type="molecule type" value="Genomic_DNA"/>
</dbReference>
<reference evidence="1 2" key="1">
    <citation type="submission" date="2024-04" db="EMBL/GenBank/DDBJ databases">
        <title>Novel genus in family Flammeovirgaceae.</title>
        <authorList>
            <person name="Nguyen T.H."/>
            <person name="Vuong T.Q."/>
            <person name="Le H."/>
            <person name="Kim S.-G."/>
        </authorList>
    </citation>
    <scope>NUCLEOTIDE SEQUENCE [LARGE SCALE GENOMIC DNA]</scope>
    <source>
        <strain evidence="1 2">JCM 23209</strain>
    </source>
</reference>
<evidence type="ECO:0008006" key="3">
    <source>
        <dbReference type="Google" id="ProtNLM"/>
    </source>
</evidence>
<organism evidence="1 2">
    <name type="scientific">Rapidithrix thailandica</name>
    <dbReference type="NCBI Taxonomy" id="413964"/>
    <lineage>
        <taxon>Bacteria</taxon>
        <taxon>Pseudomonadati</taxon>
        <taxon>Bacteroidota</taxon>
        <taxon>Cytophagia</taxon>
        <taxon>Cytophagales</taxon>
        <taxon>Flammeovirgaceae</taxon>
        <taxon>Rapidithrix</taxon>
    </lineage>
</organism>
<proteinExistence type="predicted"/>
<protein>
    <recommendedName>
        <fullName evidence="3">Transposase</fullName>
    </recommendedName>
</protein>
<dbReference type="Proteomes" id="UP001403385">
    <property type="component" value="Unassembled WGS sequence"/>
</dbReference>